<dbReference type="SUPFAM" id="SSF51445">
    <property type="entry name" value="(Trans)glycosidases"/>
    <property type="match status" value="1"/>
</dbReference>
<protein>
    <submittedName>
        <fullName evidence="6">Alpha-glucosidase</fullName>
        <ecNumber evidence="6">3.2.1.20</ecNumber>
    </submittedName>
</protein>
<dbReference type="Pfam" id="PF01055">
    <property type="entry name" value="Glyco_hydro_31_2nd"/>
    <property type="match status" value="1"/>
</dbReference>
<dbReference type="CDD" id="cd14752">
    <property type="entry name" value="GH31_N"/>
    <property type="match status" value="1"/>
</dbReference>
<dbReference type="InterPro" id="IPR000322">
    <property type="entry name" value="Glyco_hydro_31_TIM"/>
</dbReference>
<accession>A0A841RIE8</accession>
<dbReference type="GO" id="GO:0004558">
    <property type="term" value="F:alpha-1,4-glucosidase activity"/>
    <property type="evidence" value="ECO:0007669"/>
    <property type="project" value="UniProtKB-EC"/>
</dbReference>
<dbReference type="NCBIfam" id="NF007746">
    <property type="entry name" value="PRK10426.1"/>
    <property type="match status" value="1"/>
</dbReference>
<dbReference type="GO" id="GO:0030246">
    <property type="term" value="F:carbohydrate binding"/>
    <property type="evidence" value="ECO:0007669"/>
    <property type="project" value="InterPro"/>
</dbReference>
<dbReference type="Gene3D" id="3.20.20.80">
    <property type="entry name" value="Glycosidases"/>
    <property type="match status" value="1"/>
</dbReference>
<dbReference type="Pfam" id="PF21365">
    <property type="entry name" value="Glyco_hydro_31_3rd"/>
    <property type="match status" value="1"/>
</dbReference>
<keyword evidence="2 6" id="KW-0326">Glycosidase</keyword>
<dbReference type="SUPFAM" id="SSF51011">
    <property type="entry name" value="Glycosyl hydrolase domain"/>
    <property type="match status" value="1"/>
</dbReference>
<comment type="similarity">
    <text evidence="1 2">Belongs to the glycosyl hydrolase 31 family.</text>
</comment>
<evidence type="ECO:0000256" key="1">
    <source>
        <dbReference type="ARBA" id="ARBA00007806"/>
    </source>
</evidence>
<dbReference type="EC" id="3.2.1.20" evidence="6"/>
<dbReference type="AlphaFoldDB" id="A0A841RIE8"/>
<evidence type="ECO:0000259" key="4">
    <source>
        <dbReference type="Pfam" id="PF13802"/>
    </source>
</evidence>
<organism evidence="6 7">
    <name type="scientific">Spirochaeta isovalerica</name>
    <dbReference type="NCBI Taxonomy" id="150"/>
    <lineage>
        <taxon>Bacteria</taxon>
        <taxon>Pseudomonadati</taxon>
        <taxon>Spirochaetota</taxon>
        <taxon>Spirochaetia</taxon>
        <taxon>Spirochaetales</taxon>
        <taxon>Spirochaetaceae</taxon>
        <taxon>Spirochaeta</taxon>
    </lineage>
</organism>
<comment type="caution">
    <text evidence="6">The sequence shown here is derived from an EMBL/GenBank/DDBJ whole genome shotgun (WGS) entry which is preliminary data.</text>
</comment>
<dbReference type="InterPro" id="IPR044112">
    <property type="entry name" value="YihQ_TIM-like"/>
</dbReference>
<evidence type="ECO:0000313" key="7">
    <source>
        <dbReference type="Proteomes" id="UP000587760"/>
    </source>
</evidence>
<feature type="domain" description="Glycoside hydrolase family 31 TIM barrel" evidence="3">
    <location>
        <begin position="265"/>
        <end position="559"/>
    </location>
</feature>
<reference evidence="6 7" key="1">
    <citation type="submission" date="2020-08" db="EMBL/GenBank/DDBJ databases">
        <title>Genomic Encyclopedia of Type Strains, Phase IV (KMG-IV): sequencing the most valuable type-strain genomes for metagenomic binning, comparative biology and taxonomic classification.</title>
        <authorList>
            <person name="Goeker M."/>
        </authorList>
    </citation>
    <scope>NUCLEOTIDE SEQUENCE [LARGE SCALE GENOMIC DNA]</scope>
    <source>
        <strain evidence="6 7">DSM 2461</strain>
    </source>
</reference>
<dbReference type="RefSeq" id="WP_184748758.1">
    <property type="nucleotide sequence ID" value="NZ_JACHGJ010000013.1"/>
</dbReference>
<dbReference type="PANTHER" id="PTHR46959">
    <property type="entry name" value="SULFOQUINOVOSIDASE"/>
    <property type="match status" value="1"/>
</dbReference>
<evidence type="ECO:0000259" key="5">
    <source>
        <dbReference type="Pfam" id="PF21365"/>
    </source>
</evidence>
<sequence>MKLISNKKGFTLSHKNRILLSHTEDSPAVFAGTGEGHYKFNYGLFKIRDRNLQLKSCRDYSIGESSGDMVRITFECGFILTFREIQDRIHMETEQTNKELNRFKLILKASEKEHIYGCGEQYSKLDLRGQKLPIWVQEPGLGRGKDLITLIAELKQGYGGNAFTTYFSQPTFISSDNWYFHSEGTAYCEFDFRKKNEHSLLFWQLPEKLVIGVEKNAVQALSSLSAYLGRQRKPPEWVYDGMWIGMQGGRDVTSSKLQDALDAGVKTAAIWCQDWEGIRITSFGKQLFWDWKPNEELYPDFKGYMKELNSKGIRYLGYINPFLALEGPLYAEAREKNYCVKNDKGEDYYVYITTFPAAMVDLTNPAAVKWIKEVIKKDMIGKGLSGWMADFGEYVPADAVLHSGVDPQLYHNQYAADWARINYEAVEEAGKENEITYFMRAGYTGSSRYSAMNWNGDQLVNWSRDQGFATVIPGTISMGFSGIGYTHSDLGGYTTLLWLKRSKELFMRWAELSAFTQTMRTHEGNRPDSNWQFNSDGETLSHLARMTDIYVKLKPYHLTLSDEYQKSGIPPVRHPYIHYEKDKVVHKLKYQYMYGRDLMVAPVISKGKEKWKVYLPTDKWVHLWSGKDFRGGWSTVECPIGQPPVFYRKSSEYSSLFQDVGQC</sequence>
<dbReference type="InterPro" id="IPR017853">
    <property type="entry name" value="GH"/>
</dbReference>
<feature type="domain" description="Glycoside hydrolase family 31 N-terminal" evidence="4">
    <location>
        <begin position="37"/>
        <end position="138"/>
    </location>
</feature>
<feature type="domain" description="Glycosyl hydrolase family 31 C-terminal" evidence="5">
    <location>
        <begin position="568"/>
        <end position="649"/>
    </location>
</feature>
<dbReference type="Gene3D" id="2.60.40.1760">
    <property type="entry name" value="glycosyl hydrolase (family 31)"/>
    <property type="match status" value="1"/>
</dbReference>
<dbReference type="EMBL" id="JACHGJ010000013">
    <property type="protein sequence ID" value="MBB6482519.1"/>
    <property type="molecule type" value="Genomic_DNA"/>
</dbReference>
<dbReference type="PANTHER" id="PTHR46959:SF2">
    <property type="entry name" value="SULFOQUINOVOSIDASE"/>
    <property type="match status" value="1"/>
</dbReference>
<keyword evidence="2 6" id="KW-0378">Hydrolase</keyword>
<dbReference type="CDD" id="cd06594">
    <property type="entry name" value="GH31_glucosidase_YihQ"/>
    <property type="match status" value="1"/>
</dbReference>
<dbReference type="GO" id="GO:0005975">
    <property type="term" value="P:carbohydrate metabolic process"/>
    <property type="evidence" value="ECO:0007669"/>
    <property type="project" value="InterPro"/>
</dbReference>
<dbReference type="InterPro" id="IPR013780">
    <property type="entry name" value="Glyco_hydro_b"/>
</dbReference>
<dbReference type="InterPro" id="IPR048395">
    <property type="entry name" value="Glyco_hydro_31_C"/>
</dbReference>
<dbReference type="InterPro" id="IPR052990">
    <property type="entry name" value="Sulfoquinovosidase_GH31"/>
</dbReference>
<proteinExistence type="inferred from homology"/>
<keyword evidence="7" id="KW-1185">Reference proteome</keyword>
<dbReference type="Gene3D" id="2.60.40.1180">
    <property type="entry name" value="Golgi alpha-mannosidase II"/>
    <property type="match status" value="1"/>
</dbReference>
<dbReference type="InterPro" id="IPR011013">
    <property type="entry name" value="Gal_mutarotase_sf_dom"/>
</dbReference>
<dbReference type="SUPFAM" id="SSF74650">
    <property type="entry name" value="Galactose mutarotase-like"/>
    <property type="match status" value="1"/>
</dbReference>
<dbReference type="Pfam" id="PF13802">
    <property type="entry name" value="Gal_mutarotas_2"/>
    <property type="match status" value="1"/>
</dbReference>
<dbReference type="InterPro" id="IPR025887">
    <property type="entry name" value="Glyco_hydro_31_N_dom"/>
</dbReference>
<evidence type="ECO:0000313" key="6">
    <source>
        <dbReference type="EMBL" id="MBB6482519.1"/>
    </source>
</evidence>
<name>A0A841RIE8_9SPIO</name>
<evidence type="ECO:0000259" key="3">
    <source>
        <dbReference type="Pfam" id="PF01055"/>
    </source>
</evidence>
<dbReference type="Proteomes" id="UP000587760">
    <property type="component" value="Unassembled WGS sequence"/>
</dbReference>
<evidence type="ECO:0000256" key="2">
    <source>
        <dbReference type="RuleBase" id="RU361185"/>
    </source>
</evidence>
<gene>
    <name evidence="6" type="ORF">HNR50_004219</name>
</gene>